<proteinExistence type="predicted"/>
<dbReference type="EMBL" id="JBHUPG010000031">
    <property type="protein sequence ID" value="MFD2913540.1"/>
    <property type="molecule type" value="Genomic_DNA"/>
</dbReference>
<comment type="caution">
    <text evidence="1">The sequence shown here is derived from an EMBL/GenBank/DDBJ whole genome shotgun (WGS) entry which is preliminary data.</text>
</comment>
<evidence type="ECO:0000313" key="2">
    <source>
        <dbReference type="Proteomes" id="UP001597561"/>
    </source>
</evidence>
<gene>
    <name evidence="1" type="ORF">ACFS5P_16755</name>
</gene>
<sequence>MSHSNEMDYPGYRFTEREYLNLVELVKKEHEYMRDGGTDYRRATAKYGNNAVLLLGKDFPFLDKSVLRNALTRHNMPKDSDRLDDVAKFVHTLARIVYYESRVPQNVTDHVEKNMEGFSGKIKLISPVTKSEQKAKAKKEPEHIQNSKPEHVLKTTEITEKDFEPMIEEFKKEKKKHLRRLARGGFL</sequence>
<dbReference type="Proteomes" id="UP001597561">
    <property type="component" value="Unassembled WGS sequence"/>
</dbReference>
<reference evidence="2" key="1">
    <citation type="journal article" date="2019" name="Int. J. Syst. Evol. Microbiol.">
        <title>The Global Catalogue of Microorganisms (GCM) 10K type strain sequencing project: providing services to taxonomists for standard genome sequencing and annotation.</title>
        <authorList>
            <consortium name="The Broad Institute Genomics Platform"/>
            <consortium name="The Broad Institute Genome Sequencing Center for Infectious Disease"/>
            <person name="Wu L."/>
            <person name="Ma J."/>
        </authorList>
    </citation>
    <scope>NUCLEOTIDE SEQUENCE [LARGE SCALE GENOMIC DNA]</scope>
    <source>
        <strain evidence="2">KCTC 13528</strain>
    </source>
</reference>
<evidence type="ECO:0000313" key="1">
    <source>
        <dbReference type="EMBL" id="MFD2913540.1"/>
    </source>
</evidence>
<name>A0ABW5ZM57_9BACL</name>
<organism evidence="1 2">
    <name type="scientific">Jeotgalibacillus terrae</name>
    <dbReference type="NCBI Taxonomy" id="587735"/>
    <lineage>
        <taxon>Bacteria</taxon>
        <taxon>Bacillati</taxon>
        <taxon>Bacillota</taxon>
        <taxon>Bacilli</taxon>
        <taxon>Bacillales</taxon>
        <taxon>Caryophanaceae</taxon>
        <taxon>Jeotgalibacillus</taxon>
    </lineage>
</organism>
<accession>A0ABW5ZM57</accession>
<keyword evidence="2" id="KW-1185">Reference proteome</keyword>
<dbReference type="RefSeq" id="WP_204728456.1">
    <property type="nucleotide sequence ID" value="NZ_JAFBDK010000003.1"/>
</dbReference>
<protein>
    <submittedName>
        <fullName evidence="1">Uncharacterized protein</fullName>
    </submittedName>
</protein>